<dbReference type="GO" id="GO:0050661">
    <property type="term" value="F:NADP binding"/>
    <property type="evidence" value="ECO:0007669"/>
    <property type="project" value="InterPro"/>
</dbReference>
<comment type="pathway">
    <text evidence="5 9">Carbohydrate degradation; pentose phosphate pathway; D-ribulose 5-phosphate from D-glucose 6-phosphate (oxidative stage): step 3/3.</text>
</comment>
<keyword evidence="5 9" id="KW-0570">Pentose shunt</keyword>
<keyword evidence="12" id="KW-1185">Reference proteome</keyword>
<feature type="binding site" description="in other chain" evidence="7">
    <location>
        <position position="270"/>
    </location>
    <ligand>
        <name>substrate</name>
        <note>ligand shared between dimeric partners</note>
    </ligand>
</feature>
<feature type="binding site" description="in other chain" evidence="7">
    <location>
        <position position="112"/>
    </location>
    <ligand>
        <name>substrate</name>
        <note>ligand shared between dimeric partners</note>
    </ligand>
</feature>
<feature type="active site" description="Proton acceptor" evidence="6">
    <location>
        <position position="192"/>
    </location>
</feature>
<feature type="binding site" description="in other chain" evidence="7">
    <location>
        <begin position="138"/>
        <end position="140"/>
    </location>
    <ligand>
        <name>substrate</name>
        <note>ligand shared between dimeric partners</note>
    </ligand>
</feature>
<evidence type="ECO:0000256" key="5">
    <source>
        <dbReference type="PIRNR" id="PIRNR000109"/>
    </source>
</evidence>
<gene>
    <name evidence="11" type="primary">gnd1</name>
    <name evidence="11" type="ORF">MBOT_33360</name>
</gene>
<dbReference type="EMBL" id="BLKW01000004">
    <property type="protein sequence ID" value="GFG75971.1"/>
    <property type="molecule type" value="Genomic_DNA"/>
</dbReference>
<comment type="catalytic activity">
    <reaction evidence="5 9">
        <text>6-phospho-D-gluconate + NADP(+) = D-ribulose 5-phosphate + CO2 + NADPH</text>
        <dbReference type="Rhea" id="RHEA:10116"/>
        <dbReference type="ChEBI" id="CHEBI:16526"/>
        <dbReference type="ChEBI" id="CHEBI:57783"/>
        <dbReference type="ChEBI" id="CHEBI:58121"/>
        <dbReference type="ChEBI" id="CHEBI:58349"/>
        <dbReference type="ChEBI" id="CHEBI:58759"/>
        <dbReference type="EC" id="1.1.1.44"/>
    </reaction>
</comment>
<evidence type="ECO:0000259" key="10">
    <source>
        <dbReference type="SMART" id="SM01350"/>
    </source>
</evidence>
<dbReference type="GO" id="GO:0004616">
    <property type="term" value="F:phosphogluconate dehydrogenase (decarboxylating) activity"/>
    <property type="evidence" value="ECO:0007669"/>
    <property type="project" value="UniProtKB-EC"/>
</dbReference>
<dbReference type="FunFam" id="3.40.50.720:FF:000007">
    <property type="entry name" value="6-phosphogluconate dehydrogenase, decarboxylating"/>
    <property type="match status" value="1"/>
</dbReference>
<protein>
    <recommendedName>
        <fullName evidence="5 9">6-phosphogluconate dehydrogenase, decarboxylating</fullName>
        <ecNumber evidence="5 9">1.1.1.44</ecNumber>
    </recommendedName>
</protein>
<dbReference type="InterPro" id="IPR006113">
    <property type="entry name" value="6PGDH_Gnd/GntZ"/>
</dbReference>
<feature type="binding site" description="in other chain" evidence="7">
    <location>
        <position position="297"/>
    </location>
    <ligand>
        <name>substrate</name>
        <note>ligand shared between dimeric partners</note>
    </ligand>
</feature>
<dbReference type="FunFam" id="1.10.1040.10:FF:000002">
    <property type="entry name" value="6-phosphogluconate dehydrogenase, decarboxylating"/>
    <property type="match status" value="1"/>
</dbReference>
<dbReference type="FunFam" id="1.20.5.320:FF:000004">
    <property type="entry name" value="6-phosphogluconate dehydrogenase, decarboxylating"/>
    <property type="match status" value="1"/>
</dbReference>
<feature type="domain" description="6-phosphogluconate dehydrogenase C-terminal" evidence="10">
    <location>
        <begin position="188"/>
        <end position="477"/>
    </location>
</feature>
<dbReference type="NCBIfam" id="TIGR00873">
    <property type="entry name" value="gnd"/>
    <property type="match status" value="1"/>
</dbReference>
<dbReference type="PIRSF" id="PIRSF000109">
    <property type="entry name" value="6PGD"/>
    <property type="match status" value="1"/>
</dbReference>
<dbReference type="AlphaFoldDB" id="A0A7I9Y1M1"/>
<dbReference type="SMART" id="SM01350">
    <property type="entry name" value="6PGD"/>
    <property type="match status" value="1"/>
</dbReference>
<feature type="binding site" evidence="7">
    <location>
        <position position="455"/>
    </location>
    <ligand>
        <name>substrate</name>
        <note>ligand shared between dimeric partners</note>
    </ligand>
</feature>
<evidence type="ECO:0000256" key="4">
    <source>
        <dbReference type="ARBA" id="ARBA00023064"/>
    </source>
</evidence>
<dbReference type="SUPFAM" id="SSF48179">
    <property type="entry name" value="6-phosphogluconate dehydrogenase C-terminal domain-like"/>
    <property type="match status" value="1"/>
</dbReference>
<dbReference type="InterPro" id="IPR008927">
    <property type="entry name" value="6-PGluconate_DH-like_C_sf"/>
</dbReference>
<dbReference type="NCBIfam" id="NF006765">
    <property type="entry name" value="PRK09287.1"/>
    <property type="match status" value="1"/>
</dbReference>
<dbReference type="GO" id="GO:0019521">
    <property type="term" value="P:D-gluconate metabolic process"/>
    <property type="evidence" value="ECO:0007669"/>
    <property type="project" value="UniProtKB-KW"/>
</dbReference>
<evidence type="ECO:0000313" key="12">
    <source>
        <dbReference type="Proteomes" id="UP000465361"/>
    </source>
</evidence>
<dbReference type="InterPro" id="IPR013328">
    <property type="entry name" value="6PGD_dom2"/>
</dbReference>
<comment type="subunit">
    <text evidence="2 5">Homodimer.</text>
</comment>
<keyword evidence="4 9" id="KW-0311">Gluconate utilization</keyword>
<evidence type="ECO:0000256" key="1">
    <source>
        <dbReference type="ARBA" id="ARBA00008419"/>
    </source>
</evidence>
<dbReference type="UniPathway" id="UPA00115">
    <property type="reaction ID" value="UER00410"/>
</dbReference>
<feature type="binding site" evidence="8">
    <location>
        <position position="112"/>
    </location>
    <ligand>
        <name>NADP(+)</name>
        <dbReference type="ChEBI" id="CHEBI:58349"/>
    </ligand>
</feature>
<accession>A0A7I9Y1M1</accession>
<evidence type="ECO:0000256" key="8">
    <source>
        <dbReference type="PIRSR" id="PIRSR000109-3"/>
    </source>
</evidence>
<dbReference type="Gene3D" id="1.10.1040.10">
    <property type="entry name" value="N-(1-d-carboxylethyl)-l-norvaline Dehydrogenase, domain 2"/>
    <property type="match status" value="1"/>
</dbReference>
<dbReference type="PROSITE" id="PS00461">
    <property type="entry name" value="6PGD"/>
    <property type="match status" value="1"/>
</dbReference>
<evidence type="ECO:0000256" key="6">
    <source>
        <dbReference type="PIRSR" id="PIRSR000109-1"/>
    </source>
</evidence>
<evidence type="ECO:0000256" key="9">
    <source>
        <dbReference type="RuleBase" id="RU000485"/>
    </source>
</evidence>
<feature type="binding site" evidence="8">
    <location>
        <begin position="42"/>
        <end position="44"/>
    </location>
    <ligand>
        <name>NADP(+)</name>
        <dbReference type="ChEBI" id="CHEBI:58349"/>
    </ligand>
</feature>
<dbReference type="Gene3D" id="3.40.50.720">
    <property type="entry name" value="NAD(P)-binding Rossmann-like Domain"/>
    <property type="match status" value="1"/>
</dbReference>
<sequence length="485" mass="51898">MSLLAHNMTTGTAQIGVTGLAVMGSNIARNFARHGYTVALHNRSVTKTDALLDEHGSEGNFVRSETIPEFLAALEKPRRVLIMVQAGAATDAVINQLADAMDPGDIIIDGGNALYTDTIRREKAMAQRGLHFVGAGISGGEEGALNGPSIMPGGPAQSYEALGPMLETISAHVDGVPCCTHIGPDGSGHFVKMVHNGIEYSDMQLIGEAYQLLRDGLNLTAPQIADVFADWNNGELDSYLVQITSEVLRQPDAKTGKPLVDVIRDEAEQKGTGRWTVKSALDLGVPVTGIAEAVFARALSGSVAQRRAAIGLAAGQLADAPSDPARFTEDIRQALYASKIVAYAQGFNQIQAGSAEYGWNIKPGDLATIWRGGCIIRAKFLNRIKEAFDTDPNLPTLIVAPYFRGALESAVDSWRRVVSTATQLGIPIPGFSSALSYYDALRTERLPAALIQAQRDFFGAHTYGRIDEPGKFHTLWSGDRSEVPA</sequence>
<dbReference type="SUPFAM" id="SSF51735">
    <property type="entry name" value="NAD(P)-binding Rossmann-fold domains"/>
    <property type="match status" value="1"/>
</dbReference>
<feature type="active site" description="Proton donor" evidence="6">
    <location>
        <position position="199"/>
    </location>
</feature>
<evidence type="ECO:0000313" key="11">
    <source>
        <dbReference type="EMBL" id="GFG75971.1"/>
    </source>
</evidence>
<feature type="binding site" evidence="7">
    <location>
        <position position="461"/>
    </location>
    <ligand>
        <name>substrate</name>
        <note>ligand shared between dimeric partners</note>
    </ligand>
</feature>
<dbReference type="InterPro" id="IPR006183">
    <property type="entry name" value="Pgluconate_DH"/>
</dbReference>
<dbReference type="Pfam" id="PF00393">
    <property type="entry name" value="6PGD"/>
    <property type="match status" value="1"/>
</dbReference>
<comment type="function">
    <text evidence="5">Catalyzes the oxidative decarboxylation of 6-phosphogluconate to ribulose 5-phosphate and CO(2), with concomitant reduction of NADP to NADPH.</text>
</comment>
<dbReference type="PANTHER" id="PTHR11811">
    <property type="entry name" value="6-PHOSPHOGLUCONATE DEHYDROGENASE"/>
    <property type="match status" value="1"/>
</dbReference>
<dbReference type="InterPro" id="IPR006184">
    <property type="entry name" value="6PGdom_BS"/>
</dbReference>
<proteinExistence type="inferred from homology"/>
<dbReference type="PRINTS" id="PR00076">
    <property type="entry name" value="6PGDHDRGNASE"/>
</dbReference>
<feature type="binding site" evidence="8">
    <location>
        <begin position="19"/>
        <end position="24"/>
    </location>
    <ligand>
        <name>NADP(+)</name>
        <dbReference type="ChEBI" id="CHEBI:58349"/>
    </ligand>
</feature>
<feature type="binding site" description="in other chain" evidence="7">
    <location>
        <begin position="195"/>
        <end position="196"/>
    </location>
    <ligand>
        <name>substrate</name>
        <note>ligand shared between dimeric partners</note>
    </ligand>
</feature>
<dbReference type="GO" id="GO:0006098">
    <property type="term" value="P:pentose-phosphate shunt"/>
    <property type="evidence" value="ECO:0007669"/>
    <property type="project" value="UniProtKB-UniPathway"/>
</dbReference>
<keyword evidence="5 9" id="KW-0521">NADP</keyword>
<dbReference type="InterPro" id="IPR036291">
    <property type="entry name" value="NAD(P)-bd_dom_sf"/>
</dbReference>
<dbReference type="EC" id="1.1.1.44" evidence="5 9"/>
<dbReference type="Proteomes" id="UP000465361">
    <property type="component" value="Unassembled WGS sequence"/>
</dbReference>
<organism evidence="11 12">
    <name type="scientific">Mycobacterium botniense</name>
    <dbReference type="NCBI Taxonomy" id="84962"/>
    <lineage>
        <taxon>Bacteria</taxon>
        <taxon>Bacillati</taxon>
        <taxon>Actinomycetota</taxon>
        <taxon>Actinomycetes</taxon>
        <taxon>Mycobacteriales</taxon>
        <taxon>Mycobacteriaceae</taxon>
        <taxon>Mycobacterium</taxon>
    </lineage>
</organism>
<dbReference type="Pfam" id="PF03446">
    <property type="entry name" value="NAD_binding_2"/>
    <property type="match status" value="1"/>
</dbReference>
<dbReference type="Gene3D" id="1.20.5.320">
    <property type="entry name" value="6-Phosphogluconate Dehydrogenase, domain 3"/>
    <property type="match status" value="1"/>
</dbReference>
<comment type="similarity">
    <text evidence="1 5 9">Belongs to the 6-phosphogluconate dehydrogenase family.</text>
</comment>
<dbReference type="InterPro" id="IPR006114">
    <property type="entry name" value="6PGDH_C"/>
</dbReference>
<dbReference type="InterPro" id="IPR006115">
    <property type="entry name" value="6PGDH_NADP-bd"/>
</dbReference>
<feature type="binding site" evidence="8">
    <location>
        <begin position="84"/>
        <end position="86"/>
    </location>
    <ligand>
        <name>NADP(+)</name>
        <dbReference type="ChEBI" id="CHEBI:58349"/>
    </ligand>
</feature>
<reference evidence="11 12" key="1">
    <citation type="journal article" date="2019" name="Emerg. Microbes Infect.">
        <title>Comprehensive subspecies identification of 175 nontuberculous mycobacteria species based on 7547 genomic profiles.</title>
        <authorList>
            <person name="Matsumoto Y."/>
            <person name="Kinjo T."/>
            <person name="Motooka D."/>
            <person name="Nabeya D."/>
            <person name="Jung N."/>
            <person name="Uechi K."/>
            <person name="Horii T."/>
            <person name="Iida T."/>
            <person name="Fujita J."/>
            <person name="Nakamura S."/>
        </authorList>
    </citation>
    <scope>NUCLEOTIDE SEQUENCE [LARGE SCALE GENOMIC DNA]</scope>
    <source>
        <strain evidence="11 12">JCM 17322</strain>
    </source>
</reference>
<evidence type="ECO:0000256" key="3">
    <source>
        <dbReference type="ARBA" id="ARBA00023002"/>
    </source>
</evidence>
<keyword evidence="3 5" id="KW-0560">Oxidoreductase</keyword>
<feature type="binding site" description="in other chain" evidence="7">
    <location>
        <position position="200"/>
    </location>
    <ligand>
        <name>substrate</name>
        <note>ligand shared between dimeric partners</note>
    </ligand>
</feature>
<comment type="caution">
    <text evidence="11">The sequence shown here is derived from an EMBL/GenBank/DDBJ whole genome shotgun (WGS) entry which is preliminary data.</text>
</comment>
<evidence type="ECO:0000256" key="7">
    <source>
        <dbReference type="PIRSR" id="PIRSR000109-2"/>
    </source>
</evidence>
<name>A0A7I9Y1M1_9MYCO</name>
<evidence type="ECO:0000256" key="2">
    <source>
        <dbReference type="ARBA" id="ARBA00011738"/>
    </source>
</evidence>